<keyword evidence="7" id="KW-0732">Signal</keyword>
<evidence type="ECO:0000256" key="4">
    <source>
        <dbReference type="ARBA" id="ARBA00022989"/>
    </source>
</evidence>
<proteinExistence type="predicted"/>
<feature type="signal peptide" evidence="7">
    <location>
        <begin position="1"/>
        <end position="26"/>
    </location>
</feature>
<comment type="caution">
    <text evidence="8">The sequence shown here is derived from an EMBL/GenBank/DDBJ whole genome shotgun (WGS) entry which is preliminary data.</text>
</comment>
<gene>
    <name evidence="8" type="ORF">B5M42_00145</name>
</gene>
<organism evidence="8 9">
    <name type="scientific">Paenibacillus athensensis</name>
    <dbReference type="NCBI Taxonomy" id="1967502"/>
    <lineage>
        <taxon>Bacteria</taxon>
        <taxon>Bacillati</taxon>
        <taxon>Bacillota</taxon>
        <taxon>Bacilli</taxon>
        <taxon>Bacillales</taxon>
        <taxon>Paenibacillaceae</taxon>
        <taxon>Paenibacillus</taxon>
    </lineage>
</organism>
<dbReference type="InterPro" id="IPR022781">
    <property type="entry name" value="Flagellar_biosynth_FliO"/>
</dbReference>
<protein>
    <recommendedName>
        <fullName evidence="10">Flagellar protein</fullName>
    </recommendedName>
</protein>
<keyword evidence="9" id="KW-1185">Reference proteome</keyword>
<dbReference type="AlphaFoldDB" id="A0A4Y8QB69"/>
<keyword evidence="5 6" id="KW-0472">Membrane</keyword>
<dbReference type="OrthoDB" id="2376965at2"/>
<evidence type="ECO:0000256" key="7">
    <source>
        <dbReference type="SAM" id="SignalP"/>
    </source>
</evidence>
<evidence type="ECO:0000256" key="6">
    <source>
        <dbReference type="SAM" id="Phobius"/>
    </source>
</evidence>
<accession>A0A4Y8QB69</accession>
<evidence type="ECO:0000256" key="1">
    <source>
        <dbReference type="ARBA" id="ARBA00004236"/>
    </source>
</evidence>
<evidence type="ECO:0008006" key="10">
    <source>
        <dbReference type="Google" id="ProtNLM"/>
    </source>
</evidence>
<evidence type="ECO:0000256" key="3">
    <source>
        <dbReference type="ARBA" id="ARBA00022692"/>
    </source>
</evidence>
<evidence type="ECO:0000313" key="8">
    <source>
        <dbReference type="EMBL" id="TFE91686.1"/>
    </source>
</evidence>
<feature type="chain" id="PRO_5039147187" description="Flagellar protein" evidence="7">
    <location>
        <begin position="27"/>
        <end position="211"/>
    </location>
</feature>
<comment type="subcellular location">
    <subcellularLocation>
        <location evidence="1">Cell membrane</location>
    </subcellularLocation>
</comment>
<dbReference type="Pfam" id="PF04347">
    <property type="entry name" value="FliO"/>
    <property type="match status" value="1"/>
</dbReference>
<sequence>MWTLTRLKAKWPFSLSLLFAASLAHGAVSWAAEGESGTATPDLPAMSTMDSLQMIGKVILFLILIIALFFVLIRFLGRRNQSSFFGKPIRSLGGVPLGQNKSIQVVEIGHSLLIVGVGDNIQLLDKINDAEEVAYVTALLTVDDGEANGLLTMGKWLGKLSQRKKDVEEDVEITSSFQNVFRDKLNKVSNRNKNVEQWLADQNQKDRLNDE</sequence>
<keyword evidence="3 6" id="KW-0812">Transmembrane</keyword>
<dbReference type="Proteomes" id="UP000298246">
    <property type="component" value="Unassembled WGS sequence"/>
</dbReference>
<dbReference type="EMBL" id="MYFO01000001">
    <property type="protein sequence ID" value="TFE91686.1"/>
    <property type="molecule type" value="Genomic_DNA"/>
</dbReference>
<keyword evidence="2" id="KW-1003">Cell membrane</keyword>
<feature type="transmembrane region" description="Helical" evidence="6">
    <location>
        <begin position="55"/>
        <end position="77"/>
    </location>
</feature>
<evidence type="ECO:0000256" key="2">
    <source>
        <dbReference type="ARBA" id="ARBA00022475"/>
    </source>
</evidence>
<name>A0A4Y8QB69_9BACL</name>
<reference evidence="8 9" key="1">
    <citation type="submission" date="2017-03" db="EMBL/GenBank/DDBJ databases">
        <title>Isolation of Levoglucosan Utilizing Bacteria.</title>
        <authorList>
            <person name="Arya A.S."/>
        </authorList>
    </citation>
    <scope>NUCLEOTIDE SEQUENCE [LARGE SCALE GENOMIC DNA]</scope>
    <source>
        <strain evidence="8 9">MEC069</strain>
    </source>
</reference>
<evidence type="ECO:0000313" key="9">
    <source>
        <dbReference type="Proteomes" id="UP000298246"/>
    </source>
</evidence>
<dbReference type="GO" id="GO:0016020">
    <property type="term" value="C:membrane"/>
    <property type="evidence" value="ECO:0007669"/>
    <property type="project" value="InterPro"/>
</dbReference>
<dbReference type="GO" id="GO:0044781">
    <property type="term" value="P:bacterial-type flagellum organization"/>
    <property type="evidence" value="ECO:0007669"/>
    <property type="project" value="InterPro"/>
</dbReference>
<keyword evidence="4 6" id="KW-1133">Transmembrane helix</keyword>
<evidence type="ECO:0000256" key="5">
    <source>
        <dbReference type="ARBA" id="ARBA00023136"/>
    </source>
</evidence>